<organism evidence="2">
    <name type="scientific">Cucumis melo</name>
    <name type="common">Muskmelon</name>
    <dbReference type="NCBI Taxonomy" id="3656"/>
    <lineage>
        <taxon>Eukaryota</taxon>
        <taxon>Viridiplantae</taxon>
        <taxon>Streptophyta</taxon>
        <taxon>Embryophyta</taxon>
        <taxon>Tracheophyta</taxon>
        <taxon>Spermatophyta</taxon>
        <taxon>Magnoliopsida</taxon>
        <taxon>eudicotyledons</taxon>
        <taxon>Gunneridae</taxon>
        <taxon>Pentapetalae</taxon>
        <taxon>rosids</taxon>
        <taxon>fabids</taxon>
        <taxon>Cucurbitales</taxon>
        <taxon>Cucurbitaceae</taxon>
        <taxon>Benincaseae</taxon>
        <taxon>Cucumis</taxon>
    </lineage>
</organism>
<sequence length="53" mass="5842">MRTGTLREQRLNVHGSSGRQRSKIGKLRIATTVSVQGEDGVGNWDVHGEGFYV</sequence>
<evidence type="ECO:0000313" key="2">
    <source>
        <dbReference type="EnsemblPlants" id="MELO3C008439.2.1"/>
    </source>
</evidence>
<feature type="compositionally biased region" description="Basic and acidic residues" evidence="1">
    <location>
        <begin position="1"/>
        <end position="11"/>
    </location>
</feature>
<evidence type="ECO:0000256" key="1">
    <source>
        <dbReference type="SAM" id="MobiDB-lite"/>
    </source>
</evidence>
<name>A0A9I9CU24_CUCME</name>
<dbReference type="EnsemblPlants" id="MELO3C008439.2.1">
    <property type="protein sequence ID" value="MELO3C008439.2.1"/>
    <property type="gene ID" value="MELO3C008439.2"/>
</dbReference>
<protein>
    <submittedName>
        <fullName evidence="2">Uncharacterized protein</fullName>
    </submittedName>
</protein>
<proteinExistence type="predicted"/>
<dbReference type="Gramene" id="MELO3C008439.2.1">
    <property type="protein sequence ID" value="MELO3C008439.2.1"/>
    <property type="gene ID" value="MELO3C008439.2"/>
</dbReference>
<accession>A0A9I9CU24</accession>
<dbReference type="AlphaFoldDB" id="A0A9I9CU24"/>
<reference evidence="2" key="1">
    <citation type="submission" date="2023-03" db="UniProtKB">
        <authorList>
            <consortium name="EnsemblPlants"/>
        </authorList>
    </citation>
    <scope>IDENTIFICATION</scope>
</reference>
<feature type="region of interest" description="Disordered" evidence="1">
    <location>
        <begin position="1"/>
        <end position="22"/>
    </location>
</feature>